<evidence type="ECO:0000256" key="1">
    <source>
        <dbReference type="SAM" id="MobiDB-lite"/>
    </source>
</evidence>
<keyword evidence="4" id="KW-0969">Cilium</keyword>
<evidence type="ECO:0000313" key="4">
    <source>
        <dbReference type="EMBL" id="MBB5272388.1"/>
    </source>
</evidence>
<dbReference type="AlphaFoldDB" id="A0A7W8HI74"/>
<evidence type="ECO:0000259" key="3">
    <source>
        <dbReference type="Pfam" id="PF13511"/>
    </source>
</evidence>
<dbReference type="Pfam" id="PF13511">
    <property type="entry name" value="DUF4124"/>
    <property type="match status" value="1"/>
</dbReference>
<keyword evidence="5" id="KW-1185">Reference proteome</keyword>
<keyword evidence="4" id="KW-0282">Flagellum</keyword>
<comment type="caution">
    <text evidence="4">The sequence shown here is derived from an EMBL/GenBank/DDBJ whole genome shotgun (WGS) entry which is preliminary data.</text>
</comment>
<dbReference type="InterPro" id="IPR025392">
    <property type="entry name" value="DUF4124"/>
</dbReference>
<dbReference type="Proteomes" id="UP000532440">
    <property type="component" value="Unassembled WGS sequence"/>
</dbReference>
<feature type="compositionally biased region" description="Basic and acidic residues" evidence="1">
    <location>
        <begin position="150"/>
        <end position="161"/>
    </location>
</feature>
<gene>
    <name evidence="4" type="ORF">HNQ70_002402</name>
</gene>
<organism evidence="4 5">
    <name type="scientific">Quisquiliibacterium transsilvanicum</name>
    <dbReference type="NCBI Taxonomy" id="1549638"/>
    <lineage>
        <taxon>Bacteria</taxon>
        <taxon>Pseudomonadati</taxon>
        <taxon>Pseudomonadota</taxon>
        <taxon>Betaproteobacteria</taxon>
        <taxon>Burkholderiales</taxon>
        <taxon>Burkholderiaceae</taxon>
        <taxon>Quisquiliibacterium</taxon>
    </lineage>
</organism>
<proteinExistence type="predicted"/>
<keyword evidence="4" id="KW-0966">Cell projection</keyword>
<dbReference type="RefSeq" id="WP_183967752.1">
    <property type="nucleotide sequence ID" value="NZ_BAABEW010000025.1"/>
</dbReference>
<feature type="compositionally biased region" description="Low complexity" evidence="1">
    <location>
        <begin position="59"/>
        <end position="88"/>
    </location>
</feature>
<protein>
    <submittedName>
        <fullName evidence="4">Flagellar biosynthesis GTPase FlhF</fullName>
    </submittedName>
</protein>
<feature type="chain" id="PRO_5031490362" evidence="2">
    <location>
        <begin position="36"/>
        <end position="172"/>
    </location>
</feature>
<evidence type="ECO:0000313" key="5">
    <source>
        <dbReference type="Proteomes" id="UP000532440"/>
    </source>
</evidence>
<feature type="signal peptide" evidence="2">
    <location>
        <begin position="1"/>
        <end position="35"/>
    </location>
</feature>
<dbReference type="EMBL" id="JACHGB010000004">
    <property type="protein sequence ID" value="MBB5272388.1"/>
    <property type="molecule type" value="Genomic_DNA"/>
</dbReference>
<name>A0A7W8HI74_9BURK</name>
<feature type="region of interest" description="Disordered" evidence="1">
    <location>
        <begin position="59"/>
        <end position="95"/>
    </location>
</feature>
<evidence type="ECO:0000256" key="2">
    <source>
        <dbReference type="SAM" id="SignalP"/>
    </source>
</evidence>
<feature type="region of interest" description="Disordered" evidence="1">
    <location>
        <begin position="150"/>
        <end position="172"/>
    </location>
</feature>
<keyword evidence="2" id="KW-0732">Signal</keyword>
<accession>A0A7W8HI74</accession>
<sequence length="172" mass="19568">MCITATARATAPLRRSLGACLFGLVLAPIANSAWAQIYQCTEDGRMRYQDRPCVAAPHAAPRYRSPSPASPANAEAVASTPPMEQAAQEAEEARARLRALDRTQRMREQIHEIQRERAQRDHELRMRDLRADFREQHEQRMATLKAIEARERAREEAEAARPRTSGRYLPHK</sequence>
<feature type="domain" description="DUF4124" evidence="3">
    <location>
        <begin position="29"/>
        <end position="92"/>
    </location>
</feature>
<reference evidence="4 5" key="1">
    <citation type="submission" date="2020-08" db="EMBL/GenBank/DDBJ databases">
        <title>Genomic Encyclopedia of Type Strains, Phase IV (KMG-IV): sequencing the most valuable type-strain genomes for metagenomic binning, comparative biology and taxonomic classification.</title>
        <authorList>
            <person name="Goeker M."/>
        </authorList>
    </citation>
    <scope>NUCLEOTIDE SEQUENCE [LARGE SCALE GENOMIC DNA]</scope>
    <source>
        <strain evidence="4 5">DSM 29781</strain>
    </source>
</reference>